<dbReference type="RefSeq" id="WP_117725499.1">
    <property type="nucleotide sequence ID" value="NZ_QSUL01000020.1"/>
</dbReference>
<reference evidence="1 2" key="1">
    <citation type="submission" date="2018-08" db="EMBL/GenBank/DDBJ databases">
        <title>A genome reference for cultivated species of the human gut microbiota.</title>
        <authorList>
            <person name="Zou Y."/>
            <person name="Xue W."/>
            <person name="Luo G."/>
        </authorList>
    </citation>
    <scope>NUCLEOTIDE SEQUENCE [LARGE SCALE GENOMIC DNA]</scope>
    <source>
        <strain evidence="1 2">OM05-15BH</strain>
    </source>
</reference>
<gene>
    <name evidence="1" type="ORF">DXB65_21360</name>
</gene>
<protein>
    <submittedName>
        <fullName evidence="1">Uncharacterized protein</fullName>
    </submittedName>
</protein>
<dbReference type="AlphaFoldDB" id="A0A3E5B132"/>
<dbReference type="Proteomes" id="UP000260983">
    <property type="component" value="Unassembled WGS sequence"/>
</dbReference>
<dbReference type="Pfam" id="PF19268">
    <property type="entry name" value="CIS_TMP"/>
    <property type="match status" value="2"/>
</dbReference>
<dbReference type="EMBL" id="QSUL01000020">
    <property type="protein sequence ID" value="RGN31260.1"/>
    <property type="molecule type" value="Genomic_DNA"/>
</dbReference>
<organism evidence="1 2">
    <name type="scientific">Bacteroides oleiciplenus</name>
    <dbReference type="NCBI Taxonomy" id="626931"/>
    <lineage>
        <taxon>Bacteria</taxon>
        <taxon>Pseudomonadati</taxon>
        <taxon>Bacteroidota</taxon>
        <taxon>Bacteroidia</taxon>
        <taxon>Bacteroidales</taxon>
        <taxon>Bacteroidaceae</taxon>
        <taxon>Bacteroides</taxon>
    </lineage>
</organism>
<comment type="caution">
    <text evidence="1">The sequence shown here is derived from an EMBL/GenBank/DDBJ whole genome shotgun (WGS) entry which is preliminary data.</text>
</comment>
<evidence type="ECO:0000313" key="1">
    <source>
        <dbReference type="EMBL" id="RGN31260.1"/>
    </source>
</evidence>
<dbReference type="InterPro" id="IPR045538">
    <property type="entry name" value="CIS_TMP"/>
</dbReference>
<evidence type="ECO:0000313" key="2">
    <source>
        <dbReference type="Proteomes" id="UP000260983"/>
    </source>
</evidence>
<sequence>MINIDHISFEFAVTGEDFAHKLYADWDGFCRDCFEKVVEECFSAYDKDKILHEIAQLDLDLGSIPEDDLYREFPRRLREELLRVMPSWDTQTADERKRTDASRLANLLFYLEHGYPKAEWADSDFSLTEELNWAASQPIAYTEGIVKLCLKKEYVLRRLLWHTDDDKTLVSLYAIALSETSSDLYEKRCFLEIMLEMKPGVPVRFIHGIADDAGLHNMAELLDTLSVRRIMETEAEEHAEVDLPPYWHYLYEWLVKYYPFNGLAVFGGKGDFIRHLHHRLLTFIHKRNYSFYLSKAELTAGFLLEVFGSTYYIEVLNAIYDLQPHNADGSPVYDGYLNRELYGIFLQLSLLRMPEIGGEKKEETISGKEKPEIVMDWLKVEITKGDTAVSTLLSAVTGIVDDSVINRLLSSVSFRIMEVVEQVRSYLRSHAPEISWLSGVSESRLSFVLRKSILLWIGNGHVVRPESESIRQLLRLIYQEITGGDKEEDIERLSIQFYLSEESWKKLTGKKETSSFASHIKGLKTLLADKDVPELVKRRMLASFLEQYKEDYADAVLSLHEQGLLEDTLNLISQPVLEEIIRQLVIRGSGTYRVTELLPLLYWLIIHESNISAYLRDTASGLKVQLLLWLTKAAQSQIEVKRTITQMLPSLLTALFSEENIPSVISLISRERAEETEDALYDVEAALGLLLDAGLSQSSKDHSPRQDFEEWLHQSEDLLNVVQTLLKSRWNTDEGFAGWLEDTTVSEDDKRNLLQKLTVEKPHEWIRLLRKQPRESKTIALATTCLSASQLLQGMVRVDFYQTSILSKTVEWLQRKADKFTCLSGNNMLLSTALSKALLLYMQDDDTLSGRTLTENETVYKFLSYLHLVYTGKPNYQDDTEWTDLSGGMAAELETIVSGMERQPEQLLVWLEKDTDLFVRNAVHLPIESIADTTLPESIRKRLLHSYIRFQPKELSDYISRSVEYRLVPLVKWLEWLDISDWMRILTNLSLSRAELLQQIMTWLSDNNQVKESELLTALVTCLINNRVEEWIYNSREETIYSFIHLLPSLQVKTKIEKEIMEKNMKEELKITKVGDCSSAEEQVEFPEVLFIGNAGLCLFSPWLPRLFVMLDYLDKERRNFKDDASRIRAVFLLQHLAYPEEKDYRELELAFNRLLVALPVHIPLPKRIELTHEEKQTADSLIEAAKANWPKLHGTSVSGFRQSFIVRDGRLEQQDEKWLLTIENRAYDILLDSVPWSFRQIRFPWLKKCVQVVWHEK</sequence>
<proteinExistence type="predicted"/>
<accession>A0A3E5B132</accession>
<name>A0A3E5B132_9BACE</name>